<organism evidence="2 3">
    <name type="scientific">Methylobacillus rhizosphaerae</name>
    <dbReference type="NCBI Taxonomy" id="551994"/>
    <lineage>
        <taxon>Bacteria</taxon>
        <taxon>Pseudomonadati</taxon>
        <taxon>Pseudomonadota</taxon>
        <taxon>Betaproteobacteria</taxon>
        <taxon>Nitrosomonadales</taxon>
        <taxon>Methylophilaceae</taxon>
        <taxon>Methylobacillus</taxon>
    </lineage>
</organism>
<sequence>MIVTSGGRHGKKVGYSDEPLQNGCWWYFGQGQNGDHSITNPANARLIEGKRSILLFTTREPTASEVRQRGNYRKLFAFQGTFNVSGYEVVVPESGPRAGDKLLKFLLVPVESEGYLAISSQELSSGNIQTLRNELIGNTAPASVITVTALREYRFRSQKVKRYALLRANGTCEACNSPSPFIDSNGNGYLEVHHILRLADDGPDEPQNVAAICPNCHRRAHHSNDRDAFQQQLLTAIATKEELLSKQI</sequence>
<dbReference type="InterPro" id="IPR003615">
    <property type="entry name" value="HNH_nuc"/>
</dbReference>
<accession>A0A239B6H7</accession>
<evidence type="ECO:0000313" key="3">
    <source>
        <dbReference type="Proteomes" id="UP000198305"/>
    </source>
</evidence>
<protein>
    <submittedName>
        <fullName evidence="2">5-methylcytosine-specific restriction enzyme A</fullName>
    </submittedName>
</protein>
<dbReference type="CDD" id="cd00085">
    <property type="entry name" value="HNHc"/>
    <property type="match status" value="1"/>
</dbReference>
<name>A0A239B6H7_9PROT</name>
<dbReference type="SMART" id="SM00507">
    <property type="entry name" value="HNHc"/>
    <property type="match status" value="1"/>
</dbReference>
<dbReference type="GO" id="GO:0004519">
    <property type="term" value="F:endonuclease activity"/>
    <property type="evidence" value="ECO:0007669"/>
    <property type="project" value="InterPro"/>
</dbReference>
<evidence type="ECO:0000313" key="2">
    <source>
        <dbReference type="EMBL" id="SNS03221.1"/>
    </source>
</evidence>
<proteinExistence type="predicted"/>
<dbReference type="Proteomes" id="UP000198305">
    <property type="component" value="Unassembled WGS sequence"/>
</dbReference>
<dbReference type="Gene3D" id="1.10.30.50">
    <property type="match status" value="1"/>
</dbReference>
<dbReference type="GO" id="GO:0003676">
    <property type="term" value="F:nucleic acid binding"/>
    <property type="evidence" value="ECO:0007669"/>
    <property type="project" value="InterPro"/>
</dbReference>
<dbReference type="AlphaFoldDB" id="A0A239B6H7"/>
<evidence type="ECO:0000259" key="1">
    <source>
        <dbReference type="SMART" id="SM00507"/>
    </source>
</evidence>
<keyword evidence="3" id="KW-1185">Reference proteome</keyword>
<dbReference type="InterPro" id="IPR002711">
    <property type="entry name" value="HNH"/>
</dbReference>
<reference evidence="3" key="1">
    <citation type="submission" date="2017-06" db="EMBL/GenBank/DDBJ databases">
        <authorList>
            <person name="Varghese N."/>
            <person name="Submissions S."/>
        </authorList>
    </citation>
    <scope>NUCLEOTIDE SEQUENCE [LARGE SCALE GENOMIC DNA]</scope>
    <source>
        <strain evidence="3">Ca-68</strain>
    </source>
</reference>
<dbReference type="Pfam" id="PF01844">
    <property type="entry name" value="HNH"/>
    <property type="match status" value="1"/>
</dbReference>
<feature type="domain" description="HNH nuclease" evidence="1">
    <location>
        <begin position="159"/>
        <end position="218"/>
    </location>
</feature>
<gene>
    <name evidence="2" type="ORF">SAMN05192560_2309</name>
</gene>
<dbReference type="GO" id="GO:0008270">
    <property type="term" value="F:zinc ion binding"/>
    <property type="evidence" value="ECO:0007669"/>
    <property type="project" value="InterPro"/>
</dbReference>
<dbReference type="EMBL" id="FZOA01000013">
    <property type="protein sequence ID" value="SNS03221.1"/>
    <property type="molecule type" value="Genomic_DNA"/>
</dbReference>